<evidence type="ECO:0000259" key="6">
    <source>
        <dbReference type="PROSITE" id="PS51387"/>
    </source>
</evidence>
<accession>A0A3A2ZU34</accession>
<dbReference type="InterPro" id="IPR050416">
    <property type="entry name" value="FAD-linked_Oxidoreductase"/>
</dbReference>
<dbReference type="EMBL" id="MVGC01000300">
    <property type="protein sequence ID" value="RJE20511.1"/>
    <property type="molecule type" value="Genomic_DNA"/>
</dbReference>
<evidence type="ECO:0000256" key="1">
    <source>
        <dbReference type="ARBA" id="ARBA00001974"/>
    </source>
</evidence>
<dbReference type="InterPro" id="IPR012951">
    <property type="entry name" value="BBE"/>
</dbReference>
<dbReference type="InterPro" id="IPR016166">
    <property type="entry name" value="FAD-bd_PCMH"/>
</dbReference>
<proteinExistence type="inferred from homology"/>
<evidence type="ECO:0000256" key="2">
    <source>
        <dbReference type="ARBA" id="ARBA00005466"/>
    </source>
</evidence>
<evidence type="ECO:0000313" key="7">
    <source>
        <dbReference type="EMBL" id="RJE20511.1"/>
    </source>
</evidence>
<dbReference type="PANTHER" id="PTHR42973:SF39">
    <property type="entry name" value="FAD-BINDING PCMH-TYPE DOMAIN-CONTAINING PROTEIN"/>
    <property type="match status" value="1"/>
</dbReference>
<evidence type="ECO:0000256" key="5">
    <source>
        <dbReference type="ARBA" id="ARBA00023002"/>
    </source>
</evidence>
<name>A0A3A2ZU34_9EURO</name>
<dbReference type="InterPro" id="IPR036318">
    <property type="entry name" value="FAD-bd_PCMH-like_sf"/>
</dbReference>
<dbReference type="PANTHER" id="PTHR42973">
    <property type="entry name" value="BINDING OXIDOREDUCTASE, PUTATIVE (AFU_ORTHOLOGUE AFUA_1G17690)-RELATED"/>
    <property type="match status" value="1"/>
</dbReference>
<dbReference type="Pfam" id="PF08031">
    <property type="entry name" value="BBE"/>
    <property type="match status" value="1"/>
</dbReference>
<dbReference type="SUPFAM" id="SSF56176">
    <property type="entry name" value="FAD-binding/transporter-associated domain-like"/>
    <property type="match status" value="1"/>
</dbReference>
<dbReference type="OrthoDB" id="9983560at2759"/>
<dbReference type="Proteomes" id="UP000266188">
    <property type="component" value="Unassembled WGS sequence"/>
</dbReference>
<sequence length="411" mass="44890">MKGIRLVDNFTPEGAPADKGEGRAVTIDAGVSLRELYTAIGAQNRTVVAGAANTVGPAGGYIQGGGHSFLGPWKGLASDNALEFTVVTADLWTTYTACVFKGKLVTANEYQNGDLYWALRGGGGGTFGIVVNVTLHTFDEMPVIFTSFNITTSYGDPNYCAALAHFHAAIPGLNDANGAGYYYITPYFPLDGNVSASVLTGYMIFPNQTDPARVQGLLKPLFLKLNSLAGVKIEHTFIPFPSIRALIGNIFLRDNDDATGKIRLLGSRLISRNLLSSIQGTSRLVSTLRHFEFYPGRHPLGRTPGVAEDGVHMFIERTWDTTATLSEQEAVRRNLTNVEVPLLRSIEGSQAMGAYLNEANAYETDFQASFWGDNYPRLYKIRQKWDPTGLFIVRRGVGSEDWDEEGFCRCT</sequence>
<dbReference type="Pfam" id="PF01565">
    <property type="entry name" value="FAD_binding_4"/>
    <property type="match status" value="1"/>
</dbReference>
<comment type="similarity">
    <text evidence="2">Belongs to the oxygen-dependent FAD-linked oxidoreductase family.</text>
</comment>
<organism evidence="7 8">
    <name type="scientific">Aspergillus sclerotialis</name>
    <dbReference type="NCBI Taxonomy" id="2070753"/>
    <lineage>
        <taxon>Eukaryota</taxon>
        <taxon>Fungi</taxon>
        <taxon>Dikarya</taxon>
        <taxon>Ascomycota</taxon>
        <taxon>Pezizomycotina</taxon>
        <taxon>Eurotiomycetes</taxon>
        <taxon>Eurotiomycetidae</taxon>
        <taxon>Eurotiales</taxon>
        <taxon>Aspergillaceae</taxon>
        <taxon>Aspergillus</taxon>
        <taxon>Aspergillus subgen. Polypaecilum</taxon>
    </lineage>
</organism>
<feature type="domain" description="FAD-binding PCMH-type" evidence="6">
    <location>
        <begin position="1"/>
        <end position="140"/>
    </location>
</feature>
<reference evidence="8" key="1">
    <citation type="submission" date="2017-02" db="EMBL/GenBank/DDBJ databases">
        <authorList>
            <person name="Tafer H."/>
            <person name="Lopandic K."/>
        </authorList>
    </citation>
    <scope>NUCLEOTIDE SEQUENCE [LARGE SCALE GENOMIC DNA]</scope>
    <source>
        <strain evidence="8">CBS 366.77</strain>
    </source>
</reference>
<evidence type="ECO:0000256" key="4">
    <source>
        <dbReference type="ARBA" id="ARBA00022827"/>
    </source>
</evidence>
<keyword evidence="4" id="KW-0274">FAD</keyword>
<keyword evidence="5" id="KW-0560">Oxidoreductase</keyword>
<evidence type="ECO:0000256" key="3">
    <source>
        <dbReference type="ARBA" id="ARBA00022630"/>
    </source>
</evidence>
<dbReference type="PROSITE" id="PS51387">
    <property type="entry name" value="FAD_PCMH"/>
    <property type="match status" value="1"/>
</dbReference>
<keyword evidence="8" id="KW-1185">Reference proteome</keyword>
<dbReference type="Gene3D" id="3.30.465.10">
    <property type="match status" value="2"/>
</dbReference>
<evidence type="ECO:0000313" key="8">
    <source>
        <dbReference type="Proteomes" id="UP000266188"/>
    </source>
</evidence>
<dbReference type="STRING" id="2070753.A0A3A2ZU34"/>
<dbReference type="InterPro" id="IPR016169">
    <property type="entry name" value="FAD-bd_PCMH_sub2"/>
</dbReference>
<protein>
    <submittedName>
        <fullName evidence="7">FAD binding domain-containing protein</fullName>
    </submittedName>
</protein>
<comment type="cofactor">
    <cofactor evidence="1">
        <name>FAD</name>
        <dbReference type="ChEBI" id="CHEBI:57692"/>
    </cofactor>
</comment>
<gene>
    <name evidence="7" type="ORF">PHISCL_07152</name>
</gene>
<dbReference type="AlphaFoldDB" id="A0A3A2ZU34"/>
<comment type="caution">
    <text evidence="7">The sequence shown here is derived from an EMBL/GenBank/DDBJ whole genome shotgun (WGS) entry which is preliminary data.</text>
</comment>
<keyword evidence="3" id="KW-0285">Flavoprotein</keyword>
<dbReference type="GO" id="GO:0071949">
    <property type="term" value="F:FAD binding"/>
    <property type="evidence" value="ECO:0007669"/>
    <property type="project" value="InterPro"/>
</dbReference>
<dbReference type="InterPro" id="IPR006094">
    <property type="entry name" value="Oxid_FAD_bind_N"/>
</dbReference>
<dbReference type="GO" id="GO:0016491">
    <property type="term" value="F:oxidoreductase activity"/>
    <property type="evidence" value="ECO:0007669"/>
    <property type="project" value="UniProtKB-KW"/>
</dbReference>